<name>K5WM28_PHACS</name>
<keyword evidence="3" id="KW-1185">Reference proteome</keyword>
<dbReference type="AlphaFoldDB" id="K5WM28"/>
<gene>
    <name evidence="2" type="ORF">PHACADRAFT_203490</name>
</gene>
<dbReference type="InterPro" id="IPR001810">
    <property type="entry name" value="F-box_dom"/>
</dbReference>
<dbReference type="EMBL" id="JH930468">
    <property type="protein sequence ID" value="EKM60244.1"/>
    <property type="molecule type" value="Genomic_DNA"/>
</dbReference>
<dbReference type="InterPro" id="IPR036047">
    <property type="entry name" value="F-box-like_dom_sf"/>
</dbReference>
<dbReference type="InParanoid" id="K5WM28"/>
<reference evidence="2 3" key="1">
    <citation type="journal article" date="2012" name="BMC Genomics">
        <title>Comparative genomics of the white-rot fungi, Phanerochaete carnosa and P. chrysosporium, to elucidate the genetic basis of the distinct wood types they colonize.</title>
        <authorList>
            <person name="Suzuki H."/>
            <person name="MacDonald J."/>
            <person name="Syed K."/>
            <person name="Salamov A."/>
            <person name="Hori C."/>
            <person name="Aerts A."/>
            <person name="Henrissat B."/>
            <person name="Wiebenga A."/>
            <person name="vanKuyk P.A."/>
            <person name="Barry K."/>
            <person name="Lindquist E."/>
            <person name="LaButti K."/>
            <person name="Lapidus A."/>
            <person name="Lucas S."/>
            <person name="Coutinho P."/>
            <person name="Gong Y."/>
            <person name="Samejima M."/>
            <person name="Mahadevan R."/>
            <person name="Abou-Zaid M."/>
            <person name="de Vries R.P."/>
            <person name="Igarashi K."/>
            <person name="Yadav J.S."/>
            <person name="Grigoriev I.V."/>
            <person name="Master E.R."/>
        </authorList>
    </citation>
    <scope>NUCLEOTIDE SEQUENCE [LARGE SCALE GENOMIC DNA]</scope>
    <source>
        <strain evidence="2 3">HHB-10118-sp</strain>
    </source>
</reference>
<dbReference type="GeneID" id="18912175"/>
<dbReference type="Pfam" id="PF12937">
    <property type="entry name" value="F-box-like"/>
    <property type="match status" value="1"/>
</dbReference>
<dbReference type="PROSITE" id="PS50181">
    <property type="entry name" value="FBOX"/>
    <property type="match status" value="1"/>
</dbReference>
<dbReference type="SUPFAM" id="SSF52047">
    <property type="entry name" value="RNI-like"/>
    <property type="match status" value="1"/>
</dbReference>
<evidence type="ECO:0000313" key="3">
    <source>
        <dbReference type="Proteomes" id="UP000008370"/>
    </source>
</evidence>
<dbReference type="SUPFAM" id="SSF81383">
    <property type="entry name" value="F-box domain"/>
    <property type="match status" value="1"/>
</dbReference>
<dbReference type="Proteomes" id="UP000008370">
    <property type="component" value="Unassembled WGS sequence"/>
</dbReference>
<evidence type="ECO:0000259" key="1">
    <source>
        <dbReference type="PROSITE" id="PS50181"/>
    </source>
</evidence>
<proteinExistence type="predicted"/>
<sequence>MSAQALPEELLELIFDHIDEKLQLSRCSLVCRAWLFPSSRLLFRELNLQTQHESPNKTCRNWGNYFLRAVKASARMQNCVRKLSLSLPLPEFWHKWRVWPTSVLLETLRLFPNLKSITLTRLNFKHDTISSSLAPRCPEYGLSLDTVELHDVPSLSICHSQVEESGASESTGLAKFLGLFTSIRVLSIEDYVLPYRYPTIRRAVAPIPLPRQTPLKLEELHLKGESSAKMLGALKEMVDPRHLRVLFVELNAPVLSLANEFVGCMTALQTVRFLVREDLNETRPATVVNLSACAELKSISIPYLRNSGNQVEAINAYIGCTVVPILSTAPPSVRYIHLSLEMDPLYAGSAVLRRVDWTSFSRSLERFPELEVVELSSSGNHGWTSGMMEVVKGELSPATRRALQFT</sequence>
<protein>
    <recommendedName>
        <fullName evidence="1">F-box domain-containing protein</fullName>
    </recommendedName>
</protein>
<dbReference type="CDD" id="cd22159">
    <property type="entry name" value="F-box_AtTIR1-like"/>
    <property type="match status" value="1"/>
</dbReference>
<dbReference type="HOGENOM" id="CLU_678109_0_0_1"/>
<evidence type="ECO:0000313" key="2">
    <source>
        <dbReference type="EMBL" id="EKM60244.1"/>
    </source>
</evidence>
<accession>K5WM28</accession>
<organism evidence="2 3">
    <name type="scientific">Phanerochaete carnosa (strain HHB-10118-sp)</name>
    <name type="common">White-rot fungus</name>
    <name type="synonym">Peniophora carnosa</name>
    <dbReference type="NCBI Taxonomy" id="650164"/>
    <lineage>
        <taxon>Eukaryota</taxon>
        <taxon>Fungi</taxon>
        <taxon>Dikarya</taxon>
        <taxon>Basidiomycota</taxon>
        <taxon>Agaricomycotina</taxon>
        <taxon>Agaricomycetes</taxon>
        <taxon>Polyporales</taxon>
        <taxon>Phanerochaetaceae</taxon>
        <taxon>Phanerochaete</taxon>
    </lineage>
</organism>
<dbReference type="KEGG" id="pco:PHACADRAFT_203490"/>
<dbReference type="OrthoDB" id="2739065at2759"/>
<feature type="domain" description="F-box" evidence="1">
    <location>
        <begin position="1"/>
        <end position="46"/>
    </location>
</feature>
<dbReference type="RefSeq" id="XP_007389716.1">
    <property type="nucleotide sequence ID" value="XM_007389654.1"/>
</dbReference>
<dbReference type="Gene3D" id="1.20.1280.50">
    <property type="match status" value="1"/>
</dbReference>